<reference evidence="3" key="2">
    <citation type="submission" date="2021-01" db="EMBL/GenBank/DDBJ databases">
        <title>Genome Sequencing of Type Strains.</title>
        <authorList>
            <person name="Lemaire J.F."/>
            <person name="Inderbitzin P."/>
            <person name="Collins S.B."/>
            <person name="Wespe N."/>
            <person name="Knight-Connoni V."/>
        </authorList>
    </citation>
    <scope>NUCLEOTIDE SEQUENCE</scope>
    <source>
        <strain evidence="3">DSM 14562</strain>
    </source>
</reference>
<dbReference type="RefSeq" id="WP_184106899.1">
    <property type="nucleotide sequence ID" value="NZ_JACHNX010000033.1"/>
</dbReference>
<protein>
    <submittedName>
        <fullName evidence="3">Uncharacterized protein</fullName>
    </submittedName>
</protein>
<evidence type="ECO:0000313" key="5">
    <source>
        <dbReference type="Proteomes" id="UP000704529"/>
    </source>
</evidence>
<evidence type="ECO:0000313" key="2">
    <source>
        <dbReference type="EMBL" id="MBB4611551.1"/>
    </source>
</evidence>
<keyword evidence="4" id="KW-1185">Reference proteome</keyword>
<accession>A0AA40ZVL6</accession>
<dbReference type="Proteomes" id="UP000704529">
    <property type="component" value="Unassembled WGS sequence"/>
</dbReference>
<dbReference type="EMBL" id="JACHNX010000033">
    <property type="protein sequence ID" value="MBB4611551.1"/>
    <property type="molecule type" value="Genomic_DNA"/>
</dbReference>
<dbReference type="AlphaFoldDB" id="A0AA40ZVL6"/>
<gene>
    <name evidence="2" type="ORF">GGQ89_003800</name>
    <name evidence="3" type="ORF">JYA60_00595</name>
</gene>
<proteinExistence type="predicted"/>
<dbReference type="Proteomes" id="UP000584663">
    <property type="component" value="Unassembled WGS sequence"/>
</dbReference>
<organism evidence="3 5">
    <name type="scientific">Sphingomonas yabuuchiae</name>
    <dbReference type="NCBI Taxonomy" id="172044"/>
    <lineage>
        <taxon>Bacteria</taxon>
        <taxon>Pseudomonadati</taxon>
        <taxon>Pseudomonadota</taxon>
        <taxon>Alphaproteobacteria</taxon>
        <taxon>Sphingomonadales</taxon>
        <taxon>Sphingomonadaceae</taxon>
        <taxon>Sphingomonas</taxon>
    </lineage>
</organism>
<evidence type="ECO:0000313" key="3">
    <source>
        <dbReference type="EMBL" id="MBN3556746.1"/>
    </source>
</evidence>
<evidence type="ECO:0000313" key="4">
    <source>
        <dbReference type="Proteomes" id="UP000584663"/>
    </source>
</evidence>
<dbReference type="EMBL" id="JAFHKU010000061">
    <property type="protein sequence ID" value="MBN3556746.1"/>
    <property type="molecule type" value="Genomic_DNA"/>
</dbReference>
<feature type="region of interest" description="Disordered" evidence="1">
    <location>
        <begin position="18"/>
        <end position="41"/>
    </location>
</feature>
<sequence>MLDHLLLRGVRTADKVARRPAKGDFSATQRRRSTSQTSVILDDIGGQNRSIKAIPERLKDYTIESNSIR</sequence>
<comment type="caution">
    <text evidence="3">The sequence shown here is derived from an EMBL/GenBank/DDBJ whole genome shotgun (WGS) entry which is preliminary data.</text>
</comment>
<name>A0AA40ZVL6_9SPHN</name>
<evidence type="ECO:0000256" key="1">
    <source>
        <dbReference type="SAM" id="MobiDB-lite"/>
    </source>
</evidence>
<reference evidence="2 4" key="1">
    <citation type="submission" date="2020-08" db="EMBL/GenBank/DDBJ databases">
        <title>Genomic Encyclopedia of Type Strains, Phase IV (KMG-IV): sequencing the most valuable type-strain genomes for metagenomic binning, comparative biology and taxonomic classification.</title>
        <authorList>
            <person name="Goeker M."/>
        </authorList>
    </citation>
    <scope>NUCLEOTIDE SEQUENCE [LARGE SCALE GENOMIC DNA]</scope>
    <source>
        <strain evidence="2 4">DSM 14562</strain>
    </source>
</reference>